<dbReference type="GO" id="GO:0003755">
    <property type="term" value="F:peptidyl-prolyl cis-trans isomerase activity"/>
    <property type="evidence" value="ECO:0007669"/>
    <property type="project" value="UniProtKB-UniRule"/>
</dbReference>
<dbReference type="Proteomes" id="UP000315369">
    <property type="component" value="Unassembled WGS sequence"/>
</dbReference>
<evidence type="ECO:0000256" key="4">
    <source>
        <dbReference type="ARBA" id="ARBA00022490"/>
    </source>
</evidence>
<reference evidence="10 11" key="1">
    <citation type="submission" date="2019-06" db="EMBL/GenBank/DDBJ databases">
        <authorList>
            <person name="Livingstone P."/>
            <person name="Whitworth D."/>
        </authorList>
    </citation>
    <scope>NUCLEOTIDE SEQUENCE [LARGE SCALE GENOMIC DNA]</scope>
    <source>
        <strain evidence="10 11">AM401</strain>
    </source>
</reference>
<dbReference type="EC" id="5.2.1.8" evidence="7"/>
<name>A0A540WMA8_9BACT</name>
<evidence type="ECO:0000259" key="9">
    <source>
        <dbReference type="PROSITE" id="PS50072"/>
    </source>
</evidence>
<dbReference type="Gene3D" id="2.40.100.10">
    <property type="entry name" value="Cyclophilin-like"/>
    <property type="match status" value="1"/>
</dbReference>
<evidence type="ECO:0000256" key="8">
    <source>
        <dbReference type="SAM" id="MobiDB-lite"/>
    </source>
</evidence>
<proteinExistence type="inferred from homology"/>
<dbReference type="GO" id="GO:0005737">
    <property type="term" value="C:cytoplasm"/>
    <property type="evidence" value="ECO:0007669"/>
    <property type="project" value="UniProtKB-SubCell"/>
</dbReference>
<evidence type="ECO:0000256" key="3">
    <source>
        <dbReference type="ARBA" id="ARBA00007365"/>
    </source>
</evidence>
<comment type="subcellular location">
    <subcellularLocation>
        <location evidence="2">Cytoplasm</location>
    </subcellularLocation>
</comment>
<dbReference type="InterPro" id="IPR029000">
    <property type="entry name" value="Cyclophilin-like_dom_sf"/>
</dbReference>
<dbReference type="FunFam" id="2.40.100.10:FF:000028">
    <property type="entry name" value="Peptidyl-prolyl cis-trans isomerase"/>
    <property type="match status" value="1"/>
</dbReference>
<comment type="caution">
    <text evidence="10">The sequence shown here is derived from an EMBL/GenBank/DDBJ whole genome shotgun (WGS) entry which is preliminary data.</text>
</comment>
<gene>
    <name evidence="10" type="ORF">FJV41_40825</name>
</gene>
<accession>A0A540WMA8</accession>
<protein>
    <recommendedName>
        <fullName evidence="7">Peptidyl-prolyl cis-trans isomerase</fullName>
        <shortName evidence="7">PPIase</shortName>
        <ecNumber evidence="7">5.2.1.8</ecNumber>
    </recommendedName>
</protein>
<comment type="similarity">
    <text evidence="3 7">Belongs to the cyclophilin-type PPIase family.</text>
</comment>
<keyword evidence="6 7" id="KW-0413">Isomerase</keyword>
<feature type="signal peptide" evidence="7">
    <location>
        <begin position="1"/>
        <end position="24"/>
    </location>
</feature>
<feature type="domain" description="PPIase cyclophilin-type" evidence="9">
    <location>
        <begin position="49"/>
        <end position="204"/>
    </location>
</feature>
<evidence type="ECO:0000256" key="6">
    <source>
        <dbReference type="ARBA" id="ARBA00023235"/>
    </source>
</evidence>
<dbReference type="InterPro" id="IPR044666">
    <property type="entry name" value="Cyclophilin_A-like"/>
</dbReference>
<dbReference type="Pfam" id="PF00160">
    <property type="entry name" value="Pro_isomerase"/>
    <property type="match status" value="1"/>
</dbReference>
<dbReference type="EMBL" id="VIFM01000275">
    <property type="protein sequence ID" value="TQF10156.1"/>
    <property type="molecule type" value="Genomic_DNA"/>
</dbReference>
<dbReference type="InterPro" id="IPR020892">
    <property type="entry name" value="Cyclophilin-type_PPIase_CS"/>
</dbReference>
<sequence>MRPSSPLRLTFALVACLVAGTAVAAAPGKWTKKVTAGKDLYATLKTSEGDITVRLFSKDAPKTVANFVGLATGEKEWRDPKSGEMSKQPLYNGTVFHRVIPGFMIQAGDPTGTGSGDPGYRFEDEFNNGHVFDKPGQLAMANRGPGTNGSQFFITTSAPDHLTNRHTLFGEVVKGYDVVEKIGAVPRDNRDRPQTPVVLTRVELSDKAPAGVVIRKGPAADAPVKPPVTPKPQGARPESPR</sequence>
<dbReference type="PRINTS" id="PR00153">
    <property type="entry name" value="CSAPPISMRASE"/>
</dbReference>
<dbReference type="OrthoDB" id="9807797at2"/>
<evidence type="ECO:0000313" key="11">
    <source>
        <dbReference type="Proteomes" id="UP000315369"/>
    </source>
</evidence>
<dbReference type="SUPFAM" id="SSF50891">
    <property type="entry name" value="Cyclophilin-like"/>
    <property type="match status" value="1"/>
</dbReference>
<keyword evidence="5 7" id="KW-0697">Rotamase</keyword>
<keyword evidence="4" id="KW-0963">Cytoplasm</keyword>
<dbReference type="InterPro" id="IPR002130">
    <property type="entry name" value="Cyclophilin-type_PPIase_dom"/>
</dbReference>
<comment type="function">
    <text evidence="1 7">PPIases accelerate the folding of proteins. It catalyzes the cis-trans isomerization of proline imidic peptide bonds in oligopeptides.</text>
</comment>
<dbReference type="RefSeq" id="WP_141648036.1">
    <property type="nucleotide sequence ID" value="NZ_VIFM01000275.1"/>
</dbReference>
<evidence type="ECO:0000256" key="2">
    <source>
        <dbReference type="ARBA" id="ARBA00004496"/>
    </source>
</evidence>
<dbReference type="AlphaFoldDB" id="A0A540WMA8"/>
<dbReference type="PROSITE" id="PS50072">
    <property type="entry name" value="CSA_PPIASE_2"/>
    <property type="match status" value="1"/>
</dbReference>
<organism evidence="10 11">
    <name type="scientific">Myxococcus llanfairpwllgwyngyllgogerychwyrndrobwllllantysiliogogogochensis</name>
    <dbReference type="NCBI Taxonomy" id="2590453"/>
    <lineage>
        <taxon>Bacteria</taxon>
        <taxon>Pseudomonadati</taxon>
        <taxon>Myxococcota</taxon>
        <taxon>Myxococcia</taxon>
        <taxon>Myxococcales</taxon>
        <taxon>Cystobacterineae</taxon>
        <taxon>Myxococcaceae</taxon>
        <taxon>Myxococcus</taxon>
    </lineage>
</organism>
<comment type="catalytic activity">
    <reaction evidence="7">
        <text>[protein]-peptidylproline (omega=180) = [protein]-peptidylproline (omega=0)</text>
        <dbReference type="Rhea" id="RHEA:16237"/>
        <dbReference type="Rhea" id="RHEA-COMP:10747"/>
        <dbReference type="Rhea" id="RHEA-COMP:10748"/>
        <dbReference type="ChEBI" id="CHEBI:83833"/>
        <dbReference type="ChEBI" id="CHEBI:83834"/>
        <dbReference type="EC" id="5.2.1.8"/>
    </reaction>
</comment>
<feature type="region of interest" description="Disordered" evidence="8">
    <location>
        <begin position="210"/>
        <end position="241"/>
    </location>
</feature>
<dbReference type="CDD" id="cd00317">
    <property type="entry name" value="cyclophilin"/>
    <property type="match status" value="1"/>
</dbReference>
<dbReference type="PANTHER" id="PTHR45625">
    <property type="entry name" value="PEPTIDYL-PROLYL CIS-TRANS ISOMERASE-RELATED"/>
    <property type="match status" value="1"/>
</dbReference>
<evidence type="ECO:0000256" key="7">
    <source>
        <dbReference type="RuleBase" id="RU363019"/>
    </source>
</evidence>
<feature type="chain" id="PRO_5022247974" description="Peptidyl-prolyl cis-trans isomerase" evidence="7">
    <location>
        <begin position="25"/>
        <end position="241"/>
    </location>
</feature>
<keyword evidence="7" id="KW-0732">Signal</keyword>
<evidence type="ECO:0000256" key="5">
    <source>
        <dbReference type="ARBA" id="ARBA00023110"/>
    </source>
</evidence>
<evidence type="ECO:0000313" key="10">
    <source>
        <dbReference type="EMBL" id="TQF10156.1"/>
    </source>
</evidence>
<dbReference type="GO" id="GO:0006457">
    <property type="term" value="P:protein folding"/>
    <property type="evidence" value="ECO:0007669"/>
    <property type="project" value="InterPro"/>
</dbReference>
<dbReference type="PANTHER" id="PTHR45625:SF4">
    <property type="entry name" value="PEPTIDYLPROLYL ISOMERASE DOMAIN AND WD REPEAT-CONTAINING PROTEIN 1"/>
    <property type="match status" value="1"/>
</dbReference>
<dbReference type="PROSITE" id="PS00170">
    <property type="entry name" value="CSA_PPIASE_1"/>
    <property type="match status" value="1"/>
</dbReference>
<evidence type="ECO:0000256" key="1">
    <source>
        <dbReference type="ARBA" id="ARBA00002388"/>
    </source>
</evidence>
<keyword evidence="11" id="KW-1185">Reference proteome</keyword>